<comment type="caution">
    <text evidence="2">The sequence shown here is derived from an EMBL/GenBank/DDBJ whole genome shotgun (WGS) entry which is preliminary data.</text>
</comment>
<feature type="region of interest" description="Disordered" evidence="1">
    <location>
        <begin position="1"/>
        <end position="27"/>
    </location>
</feature>
<organism evidence="2 3">
    <name type="scientific">Madurella mycetomatis</name>
    <dbReference type="NCBI Taxonomy" id="100816"/>
    <lineage>
        <taxon>Eukaryota</taxon>
        <taxon>Fungi</taxon>
        <taxon>Dikarya</taxon>
        <taxon>Ascomycota</taxon>
        <taxon>Pezizomycotina</taxon>
        <taxon>Sordariomycetes</taxon>
        <taxon>Sordariomycetidae</taxon>
        <taxon>Sordariales</taxon>
        <taxon>Sordariales incertae sedis</taxon>
        <taxon>Madurella</taxon>
    </lineage>
</organism>
<evidence type="ECO:0000313" key="2">
    <source>
        <dbReference type="EMBL" id="KXX74144.1"/>
    </source>
</evidence>
<dbReference type="AlphaFoldDB" id="A0A175VTU4"/>
<evidence type="ECO:0000313" key="3">
    <source>
        <dbReference type="Proteomes" id="UP000078237"/>
    </source>
</evidence>
<keyword evidence="3" id="KW-1185">Reference proteome</keyword>
<accession>A0A175VTU4</accession>
<protein>
    <submittedName>
        <fullName evidence="2">Uncharacterized protein</fullName>
    </submittedName>
</protein>
<gene>
    <name evidence="2" type="ORF">MMYC01_209060</name>
</gene>
<evidence type="ECO:0000256" key="1">
    <source>
        <dbReference type="SAM" id="MobiDB-lite"/>
    </source>
</evidence>
<dbReference type="VEuPathDB" id="FungiDB:MMYC01_209060"/>
<proteinExistence type="predicted"/>
<dbReference type="Proteomes" id="UP000078237">
    <property type="component" value="Unassembled WGS sequence"/>
</dbReference>
<sequence length="422" mass="47538">MTIRGSLTRPVSLTPAPIPAPPNADTPNCLANSQHPYNPIWTVTRFFYQTTKRGFNYPGTGEWNGVLFPYNRTLEIELRNEANGFTQSCSFNDPILDNVTDRWWPCSHARNPHTFPQRVIETYIQFNRDTGAFKVNQTWYCNDTQQPTPFMITAYGSLPESLSALVCGESNSTAFGVVCQTFFAPIYCDVLFSAKWCSLGGDREGLGPPLGIRSSQTSVQRLPDNALTDPDPIPGQWSCTVASLARGPVVWRLQTRDYLALTAWFGHWKSDQMYTKLRFDLNSSVFWGRPGGGLLHDIGIQETWGPDASRLTPWLRGFDPTHTFRSRNRLEEMYNPRLGWDFYNPLDWSMRFDLSTGYMELNHSWHCDDKNPSTPFGLETPELEDGILCLPAGGDPVVTPTVTHRTATTTIPDPKYGMATGL</sequence>
<name>A0A175VTU4_9PEZI</name>
<dbReference type="OrthoDB" id="5186097at2759"/>
<reference evidence="2 3" key="1">
    <citation type="journal article" date="2016" name="Genome Announc.">
        <title>Genome Sequence of Madurella mycetomatis mm55, Isolated from a Human Mycetoma Case in Sudan.</title>
        <authorList>
            <person name="Smit S."/>
            <person name="Derks M.F."/>
            <person name="Bervoets S."/>
            <person name="Fahal A."/>
            <person name="van Leeuwen W."/>
            <person name="van Belkum A."/>
            <person name="van de Sande W.W."/>
        </authorList>
    </citation>
    <scope>NUCLEOTIDE SEQUENCE [LARGE SCALE GENOMIC DNA]</scope>
    <source>
        <strain evidence="3">mm55</strain>
    </source>
</reference>
<dbReference type="EMBL" id="LCTW02000382">
    <property type="protein sequence ID" value="KXX74144.1"/>
    <property type="molecule type" value="Genomic_DNA"/>
</dbReference>